<evidence type="ECO:0000256" key="2">
    <source>
        <dbReference type="SAM" id="Phobius"/>
    </source>
</evidence>
<evidence type="ECO:0000313" key="3">
    <source>
        <dbReference type="EMBL" id="GAA1217488.1"/>
    </source>
</evidence>
<feature type="transmembrane region" description="Helical" evidence="2">
    <location>
        <begin position="31"/>
        <end position="54"/>
    </location>
</feature>
<comment type="caution">
    <text evidence="3">The sequence shown here is derived from an EMBL/GenBank/DDBJ whole genome shotgun (WGS) entry which is preliminary data.</text>
</comment>
<keyword evidence="2" id="KW-1133">Transmembrane helix</keyword>
<protein>
    <recommendedName>
        <fullName evidence="5">DUF3592 domain-containing protein</fullName>
    </recommendedName>
</protein>
<proteinExistence type="predicted"/>
<keyword evidence="2" id="KW-0812">Transmembrane</keyword>
<organism evidence="3 4">
    <name type="scientific">Kitasatospora nipponensis</name>
    <dbReference type="NCBI Taxonomy" id="258049"/>
    <lineage>
        <taxon>Bacteria</taxon>
        <taxon>Bacillati</taxon>
        <taxon>Actinomycetota</taxon>
        <taxon>Actinomycetes</taxon>
        <taxon>Kitasatosporales</taxon>
        <taxon>Streptomycetaceae</taxon>
        <taxon>Kitasatospora</taxon>
    </lineage>
</organism>
<evidence type="ECO:0000313" key="4">
    <source>
        <dbReference type="Proteomes" id="UP001500037"/>
    </source>
</evidence>
<feature type="transmembrane region" description="Helical" evidence="2">
    <location>
        <begin position="178"/>
        <end position="198"/>
    </location>
</feature>
<gene>
    <name evidence="3" type="ORF">GCM10009665_04180</name>
</gene>
<dbReference type="RefSeq" id="WP_344438318.1">
    <property type="nucleotide sequence ID" value="NZ_BAAALF010000004.1"/>
</dbReference>
<keyword evidence="2" id="KW-0472">Membrane</keyword>
<name>A0ABP4GBD7_9ACTN</name>
<feature type="region of interest" description="Disordered" evidence="1">
    <location>
        <begin position="63"/>
        <end position="84"/>
    </location>
</feature>
<sequence length="206" mass="22186">MFGIGLLLCVLLGVEIGGVVAGIPGLGSGDVALFVIGVNLVPWTAIAGLGLLYGGLRRRRGLDRPGPTRAAPAKVESSRAVSEGPDPRLLLDLTVAPADRPAYRVEVRVTVNIMDLDDFRAGRIVLVDYEPDRPWRVTARPRRDSEWTDRVLLAKIDSAPPETRLREPVRVGGSATRFAVPAVAAGILLSLGPLWSSWSHWSTWGP</sequence>
<reference evidence="4" key="1">
    <citation type="journal article" date="2019" name="Int. J. Syst. Evol. Microbiol.">
        <title>The Global Catalogue of Microorganisms (GCM) 10K type strain sequencing project: providing services to taxonomists for standard genome sequencing and annotation.</title>
        <authorList>
            <consortium name="The Broad Institute Genomics Platform"/>
            <consortium name="The Broad Institute Genome Sequencing Center for Infectious Disease"/>
            <person name="Wu L."/>
            <person name="Ma J."/>
        </authorList>
    </citation>
    <scope>NUCLEOTIDE SEQUENCE [LARGE SCALE GENOMIC DNA]</scope>
    <source>
        <strain evidence="4">JCM 13004</strain>
    </source>
</reference>
<dbReference type="Proteomes" id="UP001500037">
    <property type="component" value="Unassembled WGS sequence"/>
</dbReference>
<evidence type="ECO:0000256" key="1">
    <source>
        <dbReference type="SAM" id="MobiDB-lite"/>
    </source>
</evidence>
<accession>A0ABP4GBD7</accession>
<evidence type="ECO:0008006" key="5">
    <source>
        <dbReference type="Google" id="ProtNLM"/>
    </source>
</evidence>
<dbReference type="EMBL" id="BAAALF010000004">
    <property type="protein sequence ID" value="GAA1217488.1"/>
    <property type="molecule type" value="Genomic_DNA"/>
</dbReference>
<keyword evidence="4" id="KW-1185">Reference proteome</keyword>